<evidence type="ECO:0000313" key="2">
    <source>
        <dbReference type="EMBL" id="KAF9535480.1"/>
    </source>
</evidence>
<dbReference type="OrthoDB" id="67700at2759"/>
<keyword evidence="3" id="KW-1185">Reference proteome</keyword>
<dbReference type="AlphaFoldDB" id="A0A9P6EUZ7"/>
<evidence type="ECO:0000259" key="1">
    <source>
        <dbReference type="Pfam" id="PF00168"/>
    </source>
</evidence>
<feature type="domain" description="C2" evidence="1">
    <location>
        <begin position="197"/>
        <end position="298"/>
    </location>
</feature>
<feature type="domain" description="C2" evidence="1">
    <location>
        <begin position="58"/>
        <end position="146"/>
    </location>
</feature>
<reference evidence="2" key="1">
    <citation type="submission" date="2020-11" db="EMBL/GenBank/DDBJ databases">
        <authorList>
            <consortium name="DOE Joint Genome Institute"/>
            <person name="Ahrendt S."/>
            <person name="Riley R."/>
            <person name="Andreopoulos W."/>
            <person name="Labutti K."/>
            <person name="Pangilinan J."/>
            <person name="Ruiz-Duenas F.J."/>
            <person name="Barrasa J.M."/>
            <person name="Sanchez-Garcia M."/>
            <person name="Camarero S."/>
            <person name="Miyauchi S."/>
            <person name="Serrano A."/>
            <person name="Linde D."/>
            <person name="Babiker R."/>
            <person name="Drula E."/>
            <person name="Ayuso-Fernandez I."/>
            <person name="Pacheco R."/>
            <person name="Padilla G."/>
            <person name="Ferreira P."/>
            <person name="Barriuso J."/>
            <person name="Kellner H."/>
            <person name="Castanera R."/>
            <person name="Alfaro M."/>
            <person name="Ramirez L."/>
            <person name="Pisabarro A.G."/>
            <person name="Kuo A."/>
            <person name="Tritt A."/>
            <person name="Lipzen A."/>
            <person name="He G."/>
            <person name="Yan M."/>
            <person name="Ng V."/>
            <person name="Cullen D."/>
            <person name="Martin F."/>
            <person name="Rosso M.-N."/>
            <person name="Henrissat B."/>
            <person name="Hibbett D."/>
            <person name="Martinez A.T."/>
            <person name="Grigoriev I.V."/>
        </authorList>
    </citation>
    <scope>NUCLEOTIDE SEQUENCE</scope>
    <source>
        <strain evidence="2">CBS 506.95</strain>
    </source>
</reference>
<dbReference type="InterPro" id="IPR000008">
    <property type="entry name" value="C2_dom"/>
</dbReference>
<organism evidence="2 3">
    <name type="scientific">Crepidotus variabilis</name>
    <dbReference type="NCBI Taxonomy" id="179855"/>
    <lineage>
        <taxon>Eukaryota</taxon>
        <taxon>Fungi</taxon>
        <taxon>Dikarya</taxon>
        <taxon>Basidiomycota</taxon>
        <taxon>Agaricomycotina</taxon>
        <taxon>Agaricomycetes</taxon>
        <taxon>Agaricomycetidae</taxon>
        <taxon>Agaricales</taxon>
        <taxon>Agaricineae</taxon>
        <taxon>Crepidotaceae</taxon>
        <taxon>Crepidotus</taxon>
    </lineage>
</organism>
<comment type="caution">
    <text evidence="2">The sequence shown here is derived from an EMBL/GenBank/DDBJ whole genome shotgun (WGS) entry which is preliminary data.</text>
</comment>
<dbReference type="PANTHER" id="PTHR46980:SF2">
    <property type="entry name" value="TRICALBIN-1-RELATED"/>
    <property type="match status" value="1"/>
</dbReference>
<dbReference type="SUPFAM" id="SSF49562">
    <property type="entry name" value="C2 domain (Calcium/lipid-binding domain, CaLB)"/>
    <property type="match status" value="2"/>
</dbReference>
<evidence type="ECO:0000313" key="3">
    <source>
        <dbReference type="Proteomes" id="UP000807306"/>
    </source>
</evidence>
<name>A0A9P6EUZ7_9AGAR</name>
<dbReference type="InterPro" id="IPR052455">
    <property type="entry name" value="Tricalbin_domain"/>
</dbReference>
<dbReference type="InterPro" id="IPR035892">
    <property type="entry name" value="C2_domain_sf"/>
</dbReference>
<dbReference type="EMBL" id="MU157824">
    <property type="protein sequence ID" value="KAF9535480.1"/>
    <property type="molecule type" value="Genomic_DNA"/>
</dbReference>
<protein>
    <recommendedName>
        <fullName evidence="1">C2 domain-containing protein</fullName>
    </recommendedName>
</protein>
<accession>A0A9P6EUZ7</accession>
<dbReference type="Pfam" id="PF00168">
    <property type="entry name" value="C2"/>
    <property type="match status" value="2"/>
</dbReference>
<sequence>MATCWQQLFSFRFLRKFFGGTPKTPTWTNDSDSELSRNALPSDTVASSEKIGMVRVTIQAINIKEKLYNPRPFVRFRLQGGRGTSELGEPEDRTLSTKSNHWLLDTSRDVFVHSLQEGLEFEVLNYHRVGDHGSVGHATLPLEFLRHEPHKVGEEVTIWKKGVASGTMLLNVFYYPVIASEEDSFEKTSNRLGTGIVTLHVHEAKGFGWETYSRKAEALSVVLRLEWSGPPNHETAPSYFVEPAFWKSTFEFFCNDNRSTTIIAKLVDFNEKSSVFGHLSLSLTELLMAQADGQEWWPLSGSQDGQLRMSVEWRPLQMD</sequence>
<gene>
    <name evidence="2" type="ORF">CPB83DRAFT_841824</name>
</gene>
<dbReference type="Gene3D" id="2.60.40.150">
    <property type="entry name" value="C2 domain"/>
    <property type="match status" value="1"/>
</dbReference>
<dbReference type="PANTHER" id="PTHR46980">
    <property type="entry name" value="TRICALBIN-1-RELATED"/>
    <property type="match status" value="1"/>
</dbReference>
<dbReference type="Proteomes" id="UP000807306">
    <property type="component" value="Unassembled WGS sequence"/>
</dbReference>
<proteinExistence type="predicted"/>